<evidence type="ECO:0000256" key="1">
    <source>
        <dbReference type="ARBA" id="ARBA00000085"/>
    </source>
</evidence>
<keyword evidence="8" id="KW-1185">Reference proteome</keyword>
<dbReference type="Gene3D" id="1.10.287.130">
    <property type="match status" value="1"/>
</dbReference>
<accession>A0ABV6RHL2</accession>
<dbReference type="PANTHER" id="PTHR42878:SF14">
    <property type="entry name" value="OSMOLARITY TWO-COMPONENT SYSTEM PROTEIN SSK1"/>
    <property type="match status" value="1"/>
</dbReference>
<evidence type="ECO:0000256" key="2">
    <source>
        <dbReference type="ARBA" id="ARBA00012438"/>
    </source>
</evidence>
<keyword evidence="4" id="KW-0808">Transferase</keyword>
<dbReference type="PRINTS" id="PR00344">
    <property type="entry name" value="BCTRLSENSOR"/>
</dbReference>
<dbReference type="RefSeq" id="WP_386664135.1">
    <property type="nucleotide sequence ID" value="NZ_JBHLTG010000001.1"/>
</dbReference>
<keyword evidence="3" id="KW-0597">Phosphoprotein</keyword>
<dbReference type="Pfam" id="PF00512">
    <property type="entry name" value="HisKA"/>
    <property type="match status" value="1"/>
</dbReference>
<comment type="caution">
    <text evidence="7">The sequence shown here is derived from an EMBL/GenBank/DDBJ whole genome shotgun (WGS) entry which is preliminary data.</text>
</comment>
<name>A0ABV6RHL2_9GAMM</name>
<evidence type="ECO:0000313" key="8">
    <source>
        <dbReference type="Proteomes" id="UP001589896"/>
    </source>
</evidence>
<dbReference type="EMBL" id="JBHLTG010000001">
    <property type="protein sequence ID" value="MFC0676474.1"/>
    <property type="molecule type" value="Genomic_DNA"/>
</dbReference>
<feature type="domain" description="Histidine kinase" evidence="6">
    <location>
        <begin position="7"/>
        <end position="213"/>
    </location>
</feature>
<evidence type="ECO:0000256" key="4">
    <source>
        <dbReference type="ARBA" id="ARBA00022679"/>
    </source>
</evidence>
<dbReference type="Gene3D" id="3.30.565.10">
    <property type="entry name" value="Histidine kinase-like ATPase, C-terminal domain"/>
    <property type="match status" value="1"/>
</dbReference>
<dbReference type="PROSITE" id="PS50109">
    <property type="entry name" value="HIS_KIN"/>
    <property type="match status" value="1"/>
</dbReference>
<reference evidence="7 8" key="1">
    <citation type="submission" date="2024-09" db="EMBL/GenBank/DDBJ databases">
        <authorList>
            <person name="Sun Q."/>
            <person name="Mori K."/>
        </authorList>
    </citation>
    <scope>NUCLEOTIDE SEQUENCE [LARGE SCALE GENOMIC DNA]</scope>
    <source>
        <strain evidence="7 8">KCTC 23076</strain>
    </source>
</reference>
<dbReference type="InterPro" id="IPR005467">
    <property type="entry name" value="His_kinase_dom"/>
</dbReference>
<sequence>MRRWTDRVAHDLKGPLAPIQTATFLLRSDVLPPERQRELIDVIDRQTRRLNRMIEEFGDWNRAEQQRLVGQRVRTPLAMVLDLAIGSVPGLSTDPRFAAGLEAAEVEADESRLVQLFNTLLAHLSARDPAHSPELHVEPAPAGLRVVLADRGPALDEAGAAGLFDAPLPAPADEGLGLRLLIADAIARAHGGQLRASPRDGGGLQFECELPLA</sequence>
<comment type="catalytic activity">
    <reaction evidence="1">
        <text>ATP + protein L-histidine = ADP + protein N-phospho-L-histidine.</text>
        <dbReference type="EC" id="2.7.13.3"/>
    </reaction>
</comment>
<dbReference type="InterPro" id="IPR036097">
    <property type="entry name" value="HisK_dim/P_sf"/>
</dbReference>
<protein>
    <recommendedName>
        <fullName evidence="2">histidine kinase</fullName>
        <ecNumber evidence="2">2.7.13.3</ecNumber>
    </recommendedName>
</protein>
<dbReference type="PANTHER" id="PTHR42878">
    <property type="entry name" value="TWO-COMPONENT HISTIDINE KINASE"/>
    <property type="match status" value="1"/>
</dbReference>
<dbReference type="InterPro" id="IPR003594">
    <property type="entry name" value="HATPase_dom"/>
</dbReference>
<proteinExistence type="predicted"/>
<evidence type="ECO:0000259" key="6">
    <source>
        <dbReference type="PROSITE" id="PS50109"/>
    </source>
</evidence>
<dbReference type="InterPro" id="IPR050351">
    <property type="entry name" value="BphY/WalK/GraS-like"/>
</dbReference>
<dbReference type="SUPFAM" id="SSF55874">
    <property type="entry name" value="ATPase domain of HSP90 chaperone/DNA topoisomerase II/histidine kinase"/>
    <property type="match status" value="1"/>
</dbReference>
<dbReference type="InterPro" id="IPR003661">
    <property type="entry name" value="HisK_dim/P_dom"/>
</dbReference>
<evidence type="ECO:0000256" key="5">
    <source>
        <dbReference type="ARBA" id="ARBA00022777"/>
    </source>
</evidence>
<dbReference type="EC" id="2.7.13.3" evidence="2"/>
<dbReference type="Proteomes" id="UP001589896">
    <property type="component" value="Unassembled WGS sequence"/>
</dbReference>
<dbReference type="InterPro" id="IPR036890">
    <property type="entry name" value="HATPase_C_sf"/>
</dbReference>
<gene>
    <name evidence="7" type="ORF">ACFFGH_01240</name>
</gene>
<dbReference type="SMART" id="SM00388">
    <property type="entry name" value="HisKA"/>
    <property type="match status" value="1"/>
</dbReference>
<evidence type="ECO:0000256" key="3">
    <source>
        <dbReference type="ARBA" id="ARBA00022553"/>
    </source>
</evidence>
<evidence type="ECO:0000313" key="7">
    <source>
        <dbReference type="EMBL" id="MFC0676474.1"/>
    </source>
</evidence>
<dbReference type="InterPro" id="IPR004358">
    <property type="entry name" value="Sig_transdc_His_kin-like_C"/>
</dbReference>
<dbReference type="SUPFAM" id="SSF47384">
    <property type="entry name" value="Homodimeric domain of signal transducing histidine kinase"/>
    <property type="match status" value="1"/>
</dbReference>
<dbReference type="GO" id="GO:0016301">
    <property type="term" value="F:kinase activity"/>
    <property type="evidence" value="ECO:0007669"/>
    <property type="project" value="UniProtKB-KW"/>
</dbReference>
<organism evidence="7 8">
    <name type="scientific">Lysobacter korlensis</name>
    <dbReference type="NCBI Taxonomy" id="553636"/>
    <lineage>
        <taxon>Bacteria</taxon>
        <taxon>Pseudomonadati</taxon>
        <taxon>Pseudomonadota</taxon>
        <taxon>Gammaproteobacteria</taxon>
        <taxon>Lysobacterales</taxon>
        <taxon>Lysobacteraceae</taxon>
        <taxon>Lysobacter</taxon>
    </lineage>
</organism>
<keyword evidence="5 7" id="KW-0418">Kinase</keyword>
<dbReference type="CDD" id="cd00082">
    <property type="entry name" value="HisKA"/>
    <property type="match status" value="1"/>
</dbReference>
<dbReference type="Pfam" id="PF02518">
    <property type="entry name" value="HATPase_c"/>
    <property type="match status" value="1"/>
</dbReference>